<keyword evidence="2" id="KW-1185">Reference proteome</keyword>
<dbReference type="OrthoDB" id="511915at2"/>
<evidence type="ECO:0000313" key="1">
    <source>
        <dbReference type="EMBL" id="OKH25804.1"/>
    </source>
</evidence>
<dbReference type="Proteomes" id="UP000185984">
    <property type="component" value="Unassembled WGS sequence"/>
</dbReference>
<protein>
    <recommendedName>
        <fullName evidence="3">ATPase</fullName>
    </recommendedName>
</protein>
<proteinExistence type="predicted"/>
<comment type="caution">
    <text evidence="1">The sequence shown here is derived from an EMBL/GenBank/DDBJ whole genome shotgun (WGS) entry which is preliminary data.</text>
</comment>
<gene>
    <name evidence="1" type="ORF">NIES1031_12425</name>
</gene>
<dbReference type="STRING" id="247279.NIES1031_12425"/>
<dbReference type="AlphaFoldDB" id="A0A1U7HQJ0"/>
<dbReference type="EMBL" id="MRCC01000009">
    <property type="protein sequence ID" value="OKH25804.1"/>
    <property type="molecule type" value="Genomic_DNA"/>
</dbReference>
<evidence type="ECO:0000313" key="2">
    <source>
        <dbReference type="Proteomes" id="UP000185984"/>
    </source>
</evidence>
<accession>A0A1U7HQJ0</accession>
<reference evidence="1 2" key="1">
    <citation type="submission" date="2016-11" db="EMBL/GenBank/DDBJ databases">
        <title>Draft Genome Sequences of Nine Cyanobacterial Strains from Diverse Habitats.</title>
        <authorList>
            <person name="Zhu T."/>
            <person name="Hou S."/>
            <person name="Lu X."/>
            <person name="Hess W.R."/>
        </authorList>
    </citation>
    <scope>NUCLEOTIDE SEQUENCE [LARGE SCALE GENOMIC DNA]</scope>
    <source>
        <strain evidence="1 2">5.2 s.c.1</strain>
    </source>
</reference>
<sequence>MSHQDPLKTPPEQIPQEARNIDIQEALNRLEEIILASPRIPLTRKTLIDEEVLLDQLDQIRFSLPTAFREAQAIVEQKKEILLQGEQHAQEIIQAAEAKAAQLLNETTIVRQAEAAAQEIRQQVEQDCIAIQQQVQAEIDQMRRQAQEELLQIRQAAIAEAEDIQNGADEYADSVLRSIEQQLNDMLRIIRNGRQQLQPPGKAIGIRDEGRAIGD</sequence>
<name>A0A1U7HQJ0_9CHRO</name>
<organism evidence="1 2">
    <name type="scientific">Chroogloeocystis siderophila 5.2 s.c.1</name>
    <dbReference type="NCBI Taxonomy" id="247279"/>
    <lineage>
        <taxon>Bacteria</taxon>
        <taxon>Bacillati</taxon>
        <taxon>Cyanobacteriota</taxon>
        <taxon>Cyanophyceae</taxon>
        <taxon>Oscillatoriophycideae</taxon>
        <taxon>Chroococcales</taxon>
        <taxon>Chroococcaceae</taxon>
        <taxon>Chroogloeocystis</taxon>
    </lineage>
</organism>
<evidence type="ECO:0008006" key="3">
    <source>
        <dbReference type="Google" id="ProtNLM"/>
    </source>
</evidence>
<dbReference type="RefSeq" id="WP_073549702.1">
    <property type="nucleotide sequence ID" value="NZ_CAWMVK010000043.1"/>
</dbReference>